<gene>
    <name evidence="6" type="ORF">C445_01801</name>
    <name evidence="5" type="ORF">CHINAEXTREME_07765</name>
</gene>
<proteinExistence type="predicted"/>
<evidence type="ECO:0000313" key="8">
    <source>
        <dbReference type="Proteomes" id="UP000186547"/>
    </source>
</evidence>
<evidence type="ECO:0000256" key="1">
    <source>
        <dbReference type="ARBA" id="ARBA00023015"/>
    </source>
</evidence>
<dbReference type="Pfam" id="PF24278">
    <property type="entry name" value="HVO_0513_N"/>
    <property type="match status" value="1"/>
</dbReference>
<reference evidence="5" key="3">
    <citation type="submission" date="2017-01" db="EMBL/GenBank/DDBJ databases">
        <authorList>
            <person name="Mah S.A."/>
            <person name="Swanson W.J."/>
            <person name="Moy G.W."/>
            <person name="Vacquier V.D."/>
        </authorList>
    </citation>
    <scope>NUCLEOTIDE SEQUENCE</scope>
    <source>
        <strain evidence="5">AJ5</strain>
    </source>
</reference>
<dbReference type="Gene3D" id="1.10.10.10">
    <property type="entry name" value="Winged helix-like DNA-binding domain superfamily/Winged helix DNA-binding domain"/>
    <property type="match status" value="1"/>
</dbReference>
<dbReference type="EMBL" id="AOLZ01000013">
    <property type="protein sequence ID" value="EMA36936.1"/>
    <property type="molecule type" value="Genomic_DNA"/>
</dbReference>
<accession>M0LU09</accession>
<dbReference type="InterPro" id="IPR007050">
    <property type="entry name" value="HTH_bacterioopsin"/>
</dbReference>
<dbReference type="RefSeq" id="WP_007140116.1">
    <property type="nucleotide sequence ID" value="NZ_AOLZ01000013.1"/>
</dbReference>
<feature type="domain" description="HVO-0513-like N-terminal" evidence="4">
    <location>
        <begin position="16"/>
        <end position="160"/>
    </location>
</feature>
<reference evidence="6 7" key="2">
    <citation type="journal article" date="2014" name="PLoS Genet.">
        <title>Phylogenetically driven sequencing of extremely halophilic archaea reveals strategies for static and dynamic osmo-response.</title>
        <authorList>
            <person name="Becker E.A."/>
            <person name="Seitzer P.M."/>
            <person name="Tritt A."/>
            <person name="Larsen D."/>
            <person name="Krusor M."/>
            <person name="Yao A.I."/>
            <person name="Wu D."/>
            <person name="Madern D."/>
            <person name="Eisen J.A."/>
            <person name="Darling A.E."/>
            <person name="Facciotti M.T."/>
        </authorList>
    </citation>
    <scope>NUCLEOTIDE SEQUENCE [LARGE SCALE GENOMIC DNA]</scope>
    <source>
        <strain evidence="6 7">AJ5</strain>
    </source>
</reference>
<dbReference type="Pfam" id="PF04967">
    <property type="entry name" value="HTH_10"/>
    <property type="match status" value="1"/>
</dbReference>
<dbReference type="eggNOG" id="arCOG02274">
    <property type="taxonomic scope" value="Archaea"/>
</dbReference>
<dbReference type="GeneID" id="30921011"/>
<evidence type="ECO:0000256" key="2">
    <source>
        <dbReference type="ARBA" id="ARBA00023163"/>
    </source>
</evidence>
<dbReference type="AlphaFoldDB" id="M0LU09"/>
<dbReference type="PANTHER" id="PTHR34236:SF1">
    <property type="entry name" value="DIMETHYL SULFOXIDE REDUCTASE TRANSCRIPTIONAL ACTIVATOR"/>
    <property type="match status" value="1"/>
</dbReference>
<evidence type="ECO:0000313" key="7">
    <source>
        <dbReference type="Proteomes" id="UP000011555"/>
    </source>
</evidence>
<name>M0LU09_NATLA</name>
<dbReference type="InterPro" id="IPR056493">
    <property type="entry name" value="HVO_0513_N"/>
</dbReference>
<keyword evidence="7" id="KW-1185">Reference proteome</keyword>
<evidence type="ECO:0000313" key="5">
    <source>
        <dbReference type="EMBL" id="APW97674.1"/>
    </source>
</evidence>
<evidence type="ECO:0000313" key="6">
    <source>
        <dbReference type="EMBL" id="EMA36936.1"/>
    </source>
</evidence>
<protein>
    <submittedName>
        <fullName evidence="5 6">Bacterio-opsin activator</fullName>
    </submittedName>
</protein>
<evidence type="ECO:0000259" key="3">
    <source>
        <dbReference type="Pfam" id="PF04967"/>
    </source>
</evidence>
<dbReference type="Proteomes" id="UP000011555">
    <property type="component" value="Unassembled WGS sequence"/>
</dbReference>
<sequence length="226" mass="25460">MKSVRLTLQHGPDTVHPMHRFVADHDAFHRYRLVNWNHANDHNTLIFHVIGDRKAYERRIADLETPIAVDVTDGTDTARAGEGNEDTEPFYVYVREEPGNLGERLVEAFSRGSLVPIPPLEYRMDWSVRFGLVGEGEDIRAALEVVPEGIDTTVERVGEYRGGSPGLERLTERQREALRTARNLGYFAVPREASIEAVADELGCAPGTASEHLRKAQERVMGRLEF</sequence>
<feature type="domain" description="HTH bat-type" evidence="3">
    <location>
        <begin position="170"/>
        <end position="221"/>
    </location>
</feature>
<reference evidence="5 8" key="1">
    <citation type="journal article" date="2011" name="J. Bacteriol.">
        <title>Genome sequence of Halobiforma lacisalsi AJ5, an extremely halophilic archaeon which harbors a bop gene.</title>
        <authorList>
            <person name="Jiang X."/>
            <person name="Wang S."/>
            <person name="Cheng H."/>
            <person name="Huo Y."/>
            <person name="Zhang X."/>
            <person name="Zhu X."/>
            <person name="Han X."/>
            <person name="Ni P."/>
            <person name="Wu M."/>
        </authorList>
    </citation>
    <scope>NUCLEOTIDE SEQUENCE [LARGE SCALE GENOMIC DNA]</scope>
    <source>
        <strain evidence="5 8">AJ5</strain>
    </source>
</reference>
<dbReference type="KEGG" id="hlc:CHINAEXTREME07765"/>
<keyword evidence="2" id="KW-0804">Transcription</keyword>
<dbReference type="STRING" id="358396.CHINAEXTREME_07765"/>
<dbReference type="Proteomes" id="UP000186547">
    <property type="component" value="Chromosome"/>
</dbReference>
<evidence type="ECO:0000259" key="4">
    <source>
        <dbReference type="Pfam" id="PF24278"/>
    </source>
</evidence>
<dbReference type="EMBL" id="CP019285">
    <property type="protein sequence ID" value="APW97674.1"/>
    <property type="molecule type" value="Genomic_DNA"/>
</dbReference>
<dbReference type="PANTHER" id="PTHR34236">
    <property type="entry name" value="DIMETHYL SULFOXIDE REDUCTASE TRANSCRIPTIONAL ACTIVATOR"/>
    <property type="match status" value="1"/>
</dbReference>
<keyword evidence="1" id="KW-0805">Transcription regulation</keyword>
<organism evidence="6 7">
    <name type="scientific">Natronobacterium lacisalsi AJ5</name>
    <dbReference type="NCBI Taxonomy" id="358396"/>
    <lineage>
        <taxon>Archaea</taxon>
        <taxon>Methanobacteriati</taxon>
        <taxon>Methanobacteriota</taxon>
        <taxon>Stenosarchaea group</taxon>
        <taxon>Halobacteria</taxon>
        <taxon>Halobacteriales</taxon>
        <taxon>Natrialbaceae</taxon>
        <taxon>Natronobacterium</taxon>
    </lineage>
</organism>
<dbReference type="InterPro" id="IPR036388">
    <property type="entry name" value="WH-like_DNA-bd_sf"/>
</dbReference>